<protein>
    <recommendedName>
        <fullName evidence="5">DUF4890 domain-containing protein</fullName>
    </recommendedName>
</protein>
<evidence type="ECO:0000313" key="3">
    <source>
        <dbReference type="EMBL" id="MBK0383492.1"/>
    </source>
</evidence>
<name>A0ABS1BKT5_9SPHI</name>
<keyword evidence="2" id="KW-0732">Signal</keyword>
<accession>A0ABS1BKT5</accession>
<evidence type="ECO:0000313" key="4">
    <source>
        <dbReference type="Proteomes" id="UP000660024"/>
    </source>
</evidence>
<comment type="caution">
    <text evidence="3">The sequence shown here is derived from an EMBL/GenBank/DDBJ whole genome shotgun (WGS) entry which is preliminary data.</text>
</comment>
<proteinExistence type="predicted"/>
<organism evidence="3 4">
    <name type="scientific">Pedobacter segetis</name>
    <dbReference type="NCBI Taxonomy" id="2793069"/>
    <lineage>
        <taxon>Bacteria</taxon>
        <taxon>Pseudomonadati</taxon>
        <taxon>Bacteroidota</taxon>
        <taxon>Sphingobacteriia</taxon>
        <taxon>Sphingobacteriales</taxon>
        <taxon>Sphingobacteriaceae</taxon>
        <taxon>Pedobacter</taxon>
    </lineage>
</organism>
<feature type="chain" id="PRO_5047367503" description="DUF4890 domain-containing protein" evidence="2">
    <location>
        <begin position="21"/>
        <end position="123"/>
    </location>
</feature>
<feature type="signal peptide" evidence="2">
    <location>
        <begin position="1"/>
        <end position="20"/>
    </location>
</feature>
<evidence type="ECO:0008006" key="5">
    <source>
        <dbReference type="Google" id="ProtNLM"/>
    </source>
</evidence>
<dbReference type="RefSeq" id="WP_200586299.1">
    <property type="nucleotide sequence ID" value="NZ_JAEHFY010000014.1"/>
</dbReference>
<keyword evidence="4" id="KW-1185">Reference proteome</keyword>
<gene>
    <name evidence="3" type="ORF">I5M32_11040</name>
</gene>
<reference evidence="3 4" key="1">
    <citation type="submission" date="2020-12" db="EMBL/GenBank/DDBJ databases">
        <title>Bacterial novel species Pedobacter sp. SD-b isolated from soil.</title>
        <authorList>
            <person name="Jung H.-Y."/>
        </authorList>
    </citation>
    <scope>NUCLEOTIDE SEQUENCE [LARGE SCALE GENOMIC DNA]</scope>
    <source>
        <strain evidence="3 4">SD-b</strain>
    </source>
</reference>
<dbReference type="EMBL" id="JAEHFY010000014">
    <property type="protein sequence ID" value="MBK0383492.1"/>
    <property type="molecule type" value="Genomic_DNA"/>
</dbReference>
<dbReference type="Proteomes" id="UP000660024">
    <property type="component" value="Unassembled WGS sequence"/>
</dbReference>
<evidence type="ECO:0000256" key="1">
    <source>
        <dbReference type="SAM" id="MobiDB-lite"/>
    </source>
</evidence>
<sequence length="123" mass="13326">MKKLILSIAFFVAIAGTTFAQKKTAEERATRSTEMMEKNLSLSADQKTKIYDAALEKNKAMDALREAAGEGNKPDADKMKEINKKFADVVKATLTDDQKAKMAEMKANGGGNGPKKPKEGDGN</sequence>
<feature type="region of interest" description="Disordered" evidence="1">
    <location>
        <begin position="100"/>
        <end position="123"/>
    </location>
</feature>
<evidence type="ECO:0000256" key="2">
    <source>
        <dbReference type="SAM" id="SignalP"/>
    </source>
</evidence>